<sequence length="236" mass="26392">MLVDYVPVAELSTRAEMIARQKEIRRRQEEAARHVPAEREAAPVSHEAIAVIAPLKQSLPDPLGHLPRSIIRRVAEKYGVTYADIIGQRRFDHLVSARHEAIRAVRLAHPTYSTLKLGRIFGGRDHTTILHALRNERTPRPKVPPRVGQLSADAPNPRDIIGSVAEKHNVPAKDITGRAGSKKAIAARWEAVYAIRIAHPDLTFRQISEYFDGRCPRRLQSGVRVHRALIMGGVRA</sequence>
<evidence type="ECO:0000259" key="1">
    <source>
        <dbReference type="SMART" id="SM00760"/>
    </source>
</evidence>
<dbReference type="GO" id="GO:0006275">
    <property type="term" value="P:regulation of DNA replication"/>
    <property type="evidence" value="ECO:0007669"/>
    <property type="project" value="InterPro"/>
</dbReference>
<accession>H1KCB5</accession>
<comment type="caution">
    <text evidence="2">The sequence shown here is derived from an EMBL/GenBank/DDBJ whole genome shotgun (WGS) entry which is preliminary data.</text>
</comment>
<feature type="domain" description="Chromosomal replication initiator DnaA C-terminal" evidence="1">
    <location>
        <begin position="66"/>
        <end position="136"/>
    </location>
</feature>
<dbReference type="EMBL" id="AGJK01000003">
    <property type="protein sequence ID" value="EHP94932.1"/>
    <property type="molecule type" value="Genomic_DNA"/>
</dbReference>
<dbReference type="CDD" id="cd06571">
    <property type="entry name" value="Bac_DnaA_C"/>
    <property type="match status" value="1"/>
</dbReference>
<dbReference type="GO" id="GO:0005886">
    <property type="term" value="C:plasma membrane"/>
    <property type="evidence" value="ECO:0007669"/>
    <property type="project" value="TreeGrafter"/>
</dbReference>
<dbReference type="Pfam" id="PF08299">
    <property type="entry name" value="Bac_DnaA_C"/>
    <property type="match status" value="1"/>
</dbReference>
<dbReference type="PANTHER" id="PTHR30050:SF5">
    <property type="entry name" value="DNAA REGULATORY INACTIVATOR HDA"/>
    <property type="match status" value="1"/>
</dbReference>
<dbReference type="RefSeq" id="WP_003596383.1">
    <property type="nucleotide sequence ID" value="NZ_AGJK01000003.1"/>
</dbReference>
<proteinExistence type="predicted"/>
<name>H1KCB5_METEX</name>
<organism evidence="2 3">
    <name type="scientific">Methylorubrum extorquens DSM 13060</name>
    <dbReference type="NCBI Taxonomy" id="882800"/>
    <lineage>
        <taxon>Bacteria</taxon>
        <taxon>Pseudomonadati</taxon>
        <taxon>Pseudomonadota</taxon>
        <taxon>Alphaproteobacteria</taxon>
        <taxon>Hyphomicrobiales</taxon>
        <taxon>Methylobacteriaceae</taxon>
        <taxon>Methylorubrum</taxon>
    </lineage>
</organism>
<dbReference type="GO" id="GO:0006270">
    <property type="term" value="P:DNA replication initiation"/>
    <property type="evidence" value="ECO:0007669"/>
    <property type="project" value="InterPro"/>
</dbReference>
<dbReference type="InterPro" id="IPR010921">
    <property type="entry name" value="Trp_repressor/repl_initiator"/>
</dbReference>
<dbReference type="PANTHER" id="PTHR30050">
    <property type="entry name" value="CHROMOSOMAL REPLICATION INITIATOR PROTEIN DNAA"/>
    <property type="match status" value="1"/>
</dbReference>
<dbReference type="SMART" id="SM00760">
    <property type="entry name" value="Bac_DnaA_C"/>
    <property type="match status" value="1"/>
</dbReference>
<dbReference type="GO" id="GO:0003688">
    <property type="term" value="F:DNA replication origin binding"/>
    <property type="evidence" value="ECO:0007669"/>
    <property type="project" value="TreeGrafter"/>
</dbReference>
<dbReference type="SUPFAM" id="SSF48295">
    <property type="entry name" value="TrpR-like"/>
    <property type="match status" value="2"/>
</dbReference>
<dbReference type="GO" id="GO:0005524">
    <property type="term" value="F:ATP binding"/>
    <property type="evidence" value="ECO:0007669"/>
    <property type="project" value="InterPro"/>
</dbReference>
<reference evidence="2 3" key="1">
    <citation type="submission" date="2011-09" db="EMBL/GenBank/DDBJ databases">
        <title>The draft genome of Methylobacterium extorquens DSM 13060.</title>
        <authorList>
            <consortium name="US DOE Joint Genome Institute (JGI-PGF)"/>
            <person name="Lucas S."/>
            <person name="Han J."/>
            <person name="Lapidus A."/>
            <person name="Cheng J.-F."/>
            <person name="Goodwin L."/>
            <person name="Pitluck S."/>
            <person name="Peters L."/>
            <person name="Land M.L."/>
            <person name="Hauser L."/>
            <person name="Koskimaki J."/>
            <person name="Halonen O."/>
            <person name="Pirttila A."/>
            <person name="Frank C."/>
            <person name="Woyke T.J."/>
        </authorList>
    </citation>
    <scope>NUCLEOTIDE SEQUENCE [LARGE SCALE GENOMIC DNA]</scope>
    <source>
        <strain evidence="2 3">DSM 13060</strain>
    </source>
</reference>
<dbReference type="Proteomes" id="UP000004382">
    <property type="component" value="Unassembled WGS sequence"/>
</dbReference>
<protein>
    <submittedName>
        <fullName evidence="2">Chromosomal replication initiator DnaA domain protein</fullName>
    </submittedName>
</protein>
<gene>
    <name evidence="2" type="ORF">MetexDRAFT_0277</name>
</gene>
<dbReference type="AlphaFoldDB" id="H1KCB5"/>
<dbReference type="InterPro" id="IPR013159">
    <property type="entry name" value="DnaA_C"/>
</dbReference>
<dbReference type="Gene3D" id="1.10.1750.10">
    <property type="match status" value="2"/>
</dbReference>
<evidence type="ECO:0000313" key="3">
    <source>
        <dbReference type="Proteomes" id="UP000004382"/>
    </source>
</evidence>
<evidence type="ECO:0000313" key="2">
    <source>
        <dbReference type="EMBL" id="EHP94932.1"/>
    </source>
</evidence>